<organism evidence="2 3">
    <name type="scientific">Dactylosporangium darangshiense</name>
    <dbReference type="NCBI Taxonomy" id="579108"/>
    <lineage>
        <taxon>Bacteria</taxon>
        <taxon>Bacillati</taxon>
        <taxon>Actinomycetota</taxon>
        <taxon>Actinomycetes</taxon>
        <taxon>Micromonosporales</taxon>
        <taxon>Micromonosporaceae</taxon>
        <taxon>Dactylosporangium</taxon>
    </lineage>
</organism>
<dbReference type="Proteomes" id="UP001500620">
    <property type="component" value="Unassembled WGS sequence"/>
</dbReference>
<keyword evidence="3" id="KW-1185">Reference proteome</keyword>
<evidence type="ECO:0000256" key="1">
    <source>
        <dbReference type="SAM" id="Phobius"/>
    </source>
</evidence>
<accession>A0ABP8DTK8</accession>
<dbReference type="EMBL" id="BAABAT010000062">
    <property type="protein sequence ID" value="GAA4263152.1"/>
    <property type="molecule type" value="Genomic_DNA"/>
</dbReference>
<proteinExistence type="predicted"/>
<protein>
    <recommendedName>
        <fullName evidence="4">Transmembrane protein</fullName>
    </recommendedName>
</protein>
<gene>
    <name evidence="2" type="ORF">GCM10022255_105110</name>
</gene>
<name>A0ABP8DTK8_9ACTN</name>
<evidence type="ECO:0000313" key="2">
    <source>
        <dbReference type="EMBL" id="GAA4263152.1"/>
    </source>
</evidence>
<reference evidence="3" key="1">
    <citation type="journal article" date="2019" name="Int. J. Syst. Evol. Microbiol.">
        <title>The Global Catalogue of Microorganisms (GCM) 10K type strain sequencing project: providing services to taxonomists for standard genome sequencing and annotation.</title>
        <authorList>
            <consortium name="The Broad Institute Genomics Platform"/>
            <consortium name="The Broad Institute Genome Sequencing Center for Infectious Disease"/>
            <person name="Wu L."/>
            <person name="Ma J."/>
        </authorList>
    </citation>
    <scope>NUCLEOTIDE SEQUENCE [LARGE SCALE GENOMIC DNA]</scope>
    <source>
        <strain evidence="3">JCM 17441</strain>
    </source>
</reference>
<evidence type="ECO:0000313" key="3">
    <source>
        <dbReference type="Proteomes" id="UP001500620"/>
    </source>
</evidence>
<dbReference type="RefSeq" id="WP_345141946.1">
    <property type="nucleotide sequence ID" value="NZ_BAABAT010000062.1"/>
</dbReference>
<comment type="caution">
    <text evidence="2">The sequence shown here is derived from an EMBL/GenBank/DDBJ whole genome shotgun (WGS) entry which is preliminary data.</text>
</comment>
<sequence length="198" mass="21372">MKLYADRTPVAIRQLLTDALVVAWVYAWVRLGMALFDLIQRLAAPGRKLEGAGDGLAANLNSAGDKIKGVPGVPDSVAAPFTNAANAAMSLANAGREQQDIVNDLAWVLSIVVVVVPLLLVVGVWLPLRIRWIRRAGSAARLRSVAAGRDLLALRALATQPLRRLLRVDPEIAALWRRGDPDAVEALARLELRSLGLR</sequence>
<keyword evidence="1" id="KW-0472">Membrane</keyword>
<feature type="transmembrane region" description="Helical" evidence="1">
    <location>
        <begin position="105"/>
        <end position="128"/>
    </location>
</feature>
<evidence type="ECO:0008006" key="4">
    <source>
        <dbReference type="Google" id="ProtNLM"/>
    </source>
</evidence>
<keyword evidence="1" id="KW-0812">Transmembrane</keyword>
<keyword evidence="1" id="KW-1133">Transmembrane helix</keyword>